<dbReference type="InterPro" id="IPR023214">
    <property type="entry name" value="HAD_sf"/>
</dbReference>
<accession>A5G1C6</accession>
<dbReference type="Gene3D" id="3.40.50.1000">
    <property type="entry name" value="HAD superfamily/HAD-like"/>
    <property type="match status" value="1"/>
</dbReference>
<sequence length="745" mass="75045">MDQISGAATRQDSAADTVIDLSVGGMTCASCVARVERAARKVPGVAAASVNLANERARISGHGFDAAAVIAAIGKAGYEARAVADAPEAAAGEEARRAAEGQRELRHVIVAAALTVPLVGAMALHMAGSRFMLPGWAELLLATPVQFWLGARFYRAGWAAARAFSGNMDLLVALGTSAAYGLSAVLLAEAWVTGRGAPPLYFDSAATVTTLILFGKWLEARARRQTGAALKALEALRPTTALVRGADGAEREVPIGQVRTGDLVVVRPGGRIPVDGTIEAGESAVDLSMLTGESLPVPKAAGGRVPGGAINGEGVLLVRTEAVGAETTLAKIIRLVETAQAEKAPIQRLVDRVAAVFVPAVVAVAAVTLAGWLLAGATVSAAILNAVAVLVIACPCALGLATPTAVMAGTGVAARHGILVKDAEALEAAERVDTVVFDKTGTLTEGKPSVVAVAPAEGVSEAELLAVMAGVQAGSEHPLARAVCARAAADGVAARPASGVTALPGRGVSGTVGGIGILIGSSRLLEEQGAAPGALAERATALEEEGRSVSWVIGEGRVLGLVAFGDAPKRGAREAVAALRAQGRRVVLLTGDNAGSAAAAARAVGIDEVIAGQLPEGKAATVAALRREGRVVAMVGDGVNDAPSLAAADIGMAMASGSDVAMHTAGITLMRGDPALVAAALDVARATMRKIRQGLFWAFAYNVIGIPLAAIGFLSPMVAGAAMAASSVSVVTNALLLRRWTPPVE</sequence>
<dbReference type="NCBIfam" id="TIGR01512">
    <property type="entry name" value="ATPase-IB2_Cd"/>
    <property type="match status" value="1"/>
</dbReference>
<dbReference type="InterPro" id="IPR018303">
    <property type="entry name" value="ATPase_P-typ_P_site"/>
</dbReference>
<dbReference type="InterPro" id="IPR044492">
    <property type="entry name" value="P_typ_ATPase_HD_dom"/>
</dbReference>
<keyword evidence="15" id="KW-1185">Reference proteome</keyword>
<dbReference type="GO" id="GO:0005886">
    <property type="term" value="C:plasma membrane"/>
    <property type="evidence" value="ECO:0007669"/>
    <property type="project" value="UniProtKB-SubCell"/>
</dbReference>
<evidence type="ECO:0000313" key="15">
    <source>
        <dbReference type="Proteomes" id="UP000000245"/>
    </source>
</evidence>
<dbReference type="SFLD" id="SFLDG00002">
    <property type="entry name" value="C1.7:_P-type_atpase_like"/>
    <property type="match status" value="1"/>
</dbReference>
<dbReference type="InterPro" id="IPR006121">
    <property type="entry name" value="HMA_dom"/>
</dbReference>
<dbReference type="Proteomes" id="UP000000245">
    <property type="component" value="Chromosome"/>
</dbReference>
<dbReference type="EC" id="7.2.2.9" evidence="10"/>
<feature type="transmembrane region" description="Helical" evidence="12">
    <location>
        <begin position="720"/>
        <end position="737"/>
    </location>
</feature>
<dbReference type="InterPro" id="IPR036412">
    <property type="entry name" value="HAD-like_sf"/>
</dbReference>
<feature type="transmembrane region" description="Helical" evidence="12">
    <location>
        <begin position="105"/>
        <end position="125"/>
    </location>
</feature>
<dbReference type="GO" id="GO:0005524">
    <property type="term" value="F:ATP binding"/>
    <property type="evidence" value="ECO:0007669"/>
    <property type="project" value="UniProtKB-UniRule"/>
</dbReference>
<reference evidence="14 15" key="1">
    <citation type="submission" date="2007-05" db="EMBL/GenBank/DDBJ databases">
        <title>Complete sequence of chromosome of Acidiphilium cryptum JF-5.</title>
        <authorList>
            <consortium name="US DOE Joint Genome Institute"/>
            <person name="Copeland A."/>
            <person name="Lucas S."/>
            <person name="Lapidus A."/>
            <person name="Barry K."/>
            <person name="Detter J.C."/>
            <person name="Glavina del Rio T."/>
            <person name="Hammon N."/>
            <person name="Israni S."/>
            <person name="Dalin E."/>
            <person name="Tice H."/>
            <person name="Pitluck S."/>
            <person name="Sims D."/>
            <person name="Brettin T."/>
            <person name="Bruce D."/>
            <person name="Han C."/>
            <person name="Schmutz J."/>
            <person name="Larimer F."/>
            <person name="Land M."/>
            <person name="Hauser L."/>
            <person name="Kyrpides N."/>
            <person name="Kim E."/>
            <person name="Magnuson T."/>
            <person name="Richardson P."/>
        </authorList>
    </citation>
    <scope>NUCLEOTIDE SEQUENCE [LARGE SCALE GENOMIC DNA]</scope>
    <source>
        <strain evidence="14 15">JF-5</strain>
    </source>
</reference>
<dbReference type="CDD" id="cd00371">
    <property type="entry name" value="HMA"/>
    <property type="match status" value="1"/>
</dbReference>
<evidence type="ECO:0000256" key="10">
    <source>
        <dbReference type="ARBA" id="ARBA00038904"/>
    </source>
</evidence>
<dbReference type="Pfam" id="PF00122">
    <property type="entry name" value="E1-E2_ATPase"/>
    <property type="match status" value="1"/>
</dbReference>
<dbReference type="PANTHER" id="PTHR43520">
    <property type="entry name" value="ATP7, ISOFORM B"/>
    <property type="match status" value="1"/>
</dbReference>
<comment type="subcellular location">
    <subcellularLocation>
        <location evidence="12">Cell membrane</location>
    </subcellularLocation>
    <subcellularLocation>
        <location evidence="1">Endomembrane system</location>
        <topology evidence="1">Multi-pass membrane protein</topology>
    </subcellularLocation>
</comment>
<dbReference type="KEGG" id="acr:Acry_2466"/>
<evidence type="ECO:0000256" key="8">
    <source>
        <dbReference type="ARBA" id="ARBA00022989"/>
    </source>
</evidence>
<evidence type="ECO:0000256" key="4">
    <source>
        <dbReference type="ARBA" id="ARBA00022723"/>
    </source>
</evidence>
<keyword evidence="12" id="KW-1003">Cell membrane</keyword>
<evidence type="ECO:0000256" key="6">
    <source>
        <dbReference type="ARBA" id="ARBA00022840"/>
    </source>
</evidence>
<dbReference type="InterPro" id="IPR036163">
    <property type="entry name" value="HMA_dom_sf"/>
</dbReference>
<dbReference type="Pfam" id="PF00403">
    <property type="entry name" value="HMA"/>
    <property type="match status" value="1"/>
</dbReference>
<dbReference type="GO" id="GO:0043682">
    <property type="term" value="F:P-type divalent copper transporter activity"/>
    <property type="evidence" value="ECO:0007669"/>
    <property type="project" value="UniProtKB-EC"/>
</dbReference>
<keyword evidence="9 12" id="KW-0472">Membrane</keyword>
<dbReference type="InterPro" id="IPR008250">
    <property type="entry name" value="ATPase_P-typ_transduc_dom_A_sf"/>
</dbReference>
<protein>
    <recommendedName>
        <fullName evidence="10">P-type Cu(2+) transporter</fullName>
        <ecNumber evidence="10">7.2.2.9</ecNumber>
    </recommendedName>
</protein>
<dbReference type="FunFam" id="2.70.150.10:FF:000002">
    <property type="entry name" value="Copper-transporting ATPase 1, putative"/>
    <property type="match status" value="1"/>
</dbReference>
<feature type="transmembrane region" description="Helical" evidence="12">
    <location>
        <begin position="695"/>
        <end position="714"/>
    </location>
</feature>
<dbReference type="GO" id="GO:0005507">
    <property type="term" value="F:copper ion binding"/>
    <property type="evidence" value="ECO:0007669"/>
    <property type="project" value="TreeGrafter"/>
</dbReference>
<dbReference type="GO" id="GO:0012505">
    <property type="term" value="C:endomembrane system"/>
    <property type="evidence" value="ECO:0007669"/>
    <property type="project" value="UniProtKB-SubCell"/>
</dbReference>
<feature type="transmembrane region" description="Helical" evidence="12">
    <location>
        <begin position="170"/>
        <end position="188"/>
    </location>
</feature>
<evidence type="ECO:0000256" key="2">
    <source>
        <dbReference type="ARBA" id="ARBA00006024"/>
    </source>
</evidence>
<organism evidence="14 15">
    <name type="scientific">Acidiphilium cryptum (strain JF-5)</name>
    <dbReference type="NCBI Taxonomy" id="349163"/>
    <lineage>
        <taxon>Bacteria</taxon>
        <taxon>Pseudomonadati</taxon>
        <taxon>Pseudomonadota</taxon>
        <taxon>Alphaproteobacteria</taxon>
        <taxon>Acetobacterales</taxon>
        <taxon>Acidocellaceae</taxon>
        <taxon>Acidiphilium</taxon>
    </lineage>
</organism>
<dbReference type="InterPro" id="IPR023299">
    <property type="entry name" value="ATPase_P-typ_cyto_dom_N"/>
</dbReference>
<dbReference type="PRINTS" id="PR00943">
    <property type="entry name" value="CUATPASE"/>
</dbReference>
<dbReference type="EMBL" id="CP000697">
    <property type="protein sequence ID" value="ABQ31658.1"/>
    <property type="molecule type" value="Genomic_DNA"/>
</dbReference>
<evidence type="ECO:0000256" key="11">
    <source>
        <dbReference type="ARBA" id="ARBA00047424"/>
    </source>
</evidence>
<feature type="transmembrane region" description="Helical" evidence="12">
    <location>
        <begin position="353"/>
        <end position="375"/>
    </location>
</feature>
<dbReference type="SUPFAM" id="SSF81665">
    <property type="entry name" value="Calcium ATPase, transmembrane domain M"/>
    <property type="match status" value="1"/>
</dbReference>
<dbReference type="Pfam" id="PF00702">
    <property type="entry name" value="Hydrolase"/>
    <property type="match status" value="1"/>
</dbReference>
<comment type="catalytic activity">
    <reaction evidence="11">
        <text>Cu(2+)(in) + ATP + H2O = Cu(2+)(out) + ADP + phosphate + H(+)</text>
        <dbReference type="Rhea" id="RHEA:10376"/>
        <dbReference type="ChEBI" id="CHEBI:15377"/>
        <dbReference type="ChEBI" id="CHEBI:15378"/>
        <dbReference type="ChEBI" id="CHEBI:29036"/>
        <dbReference type="ChEBI" id="CHEBI:30616"/>
        <dbReference type="ChEBI" id="CHEBI:43474"/>
        <dbReference type="ChEBI" id="CHEBI:456216"/>
        <dbReference type="EC" id="7.2.2.9"/>
    </reaction>
</comment>
<dbReference type="PROSITE" id="PS50846">
    <property type="entry name" value="HMA_2"/>
    <property type="match status" value="1"/>
</dbReference>
<dbReference type="CDD" id="cd02094">
    <property type="entry name" value="P-type_ATPase_Cu-like"/>
    <property type="match status" value="1"/>
</dbReference>
<evidence type="ECO:0000256" key="7">
    <source>
        <dbReference type="ARBA" id="ARBA00022967"/>
    </source>
</evidence>
<name>A5G1C6_ACICJ</name>
<dbReference type="SFLD" id="SFLDF00027">
    <property type="entry name" value="p-type_atpase"/>
    <property type="match status" value="1"/>
</dbReference>
<dbReference type="SUPFAM" id="SSF55008">
    <property type="entry name" value="HMA, heavy metal-associated domain"/>
    <property type="match status" value="1"/>
</dbReference>
<dbReference type="SUPFAM" id="SSF81653">
    <property type="entry name" value="Calcium ATPase, transduction domain A"/>
    <property type="match status" value="1"/>
</dbReference>
<dbReference type="PANTHER" id="PTHR43520:SF8">
    <property type="entry name" value="P-TYPE CU(+) TRANSPORTER"/>
    <property type="match status" value="1"/>
</dbReference>
<dbReference type="PROSITE" id="PS00154">
    <property type="entry name" value="ATPASE_E1_E2"/>
    <property type="match status" value="1"/>
</dbReference>
<dbReference type="InterPro" id="IPR059000">
    <property type="entry name" value="ATPase_P-type_domA"/>
</dbReference>
<dbReference type="SUPFAM" id="SSF81660">
    <property type="entry name" value="Metal cation-transporting ATPase, ATP-binding domain N"/>
    <property type="match status" value="1"/>
</dbReference>
<dbReference type="AlphaFoldDB" id="A5G1C6"/>
<keyword evidence="4 12" id="KW-0479">Metal-binding</keyword>
<evidence type="ECO:0000259" key="13">
    <source>
        <dbReference type="PROSITE" id="PS50846"/>
    </source>
</evidence>
<dbReference type="InterPro" id="IPR023298">
    <property type="entry name" value="ATPase_P-typ_TM_dom_sf"/>
</dbReference>
<dbReference type="STRING" id="349163.Acry_2466"/>
<evidence type="ECO:0000256" key="3">
    <source>
        <dbReference type="ARBA" id="ARBA00022692"/>
    </source>
</evidence>
<dbReference type="Gene3D" id="2.70.150.10">
    <property type="entry name" value="Calcium-transporting ATPase, cytoplasmic transduction domain A"/>
    <property type="match status" value="1"/>
</dbReference>
<dbReference type="Gene3D" id="3.30.70.100">
    <property type="match status" value="1"/>
</dbReference>
<evidence type="ECO:0000256" key="9">
    <source>
        <dbReference type="ARBA" id="ARBA00023136"/>
    </source>
</evidence>
<dbReference type="Gene3D" id="3.40.1110.10">
    <property type="entry name" value="Calcium-transporting ATPase, cytoplasmic domain N"/>
    <property type="match status" value="1"/>
</dbReference>
<dbReference type="HOGENOM" id="CLU_001771_0_3_5"/>
<evidence type="ECO:0000256" key="12">
    <source>
        <dbReference type="RuleBase" id="RU362081"/>
    </source>
</evidence>
<feature type="transmembrane region" description="Helical" evidence="12">
    <location>
        <begin position="200"/>
        <end position="218"/>
    </location>
</feature>
<dbReference type="PRINTS" id="PR00119">
    <property type="entry name" value="CATATPASE"/>
</dbReference>
<dbReference type="InterPro" id="IPR001757">
    <property type="entry name" value="P_typ_ATPase"/>
</dbReference>
<keyword evidence="7" id="KW-1278">Translocase</keyword>
<dbReference type="InterPro" id="IPR027256">
    <property type="entry name" value="P-typ_ATPase_IB"/>
</dbReference>
<feature type="transmembrane region" description="Helical" evidence="12">
    <location>
        <begin position="381"/>
        <end position="401"/>
    </location>
</feature>
<dbReference type="NCBIfam" id="TIGR01525">
    <property type="entry name" value="ATPase-IB_hvy"/>
    <property type="match status" value="1"/>
</dbReference>
<dbReference type="GO" id="GO:0055070">
    <property type="term" value="P:copper ion homeostasis"/>
    <property type="evidence" value="ECO:0007669"/>
    <property type="project" value="TreeGrafter"/>
</dbReference>
<dbReference type="FunFam" id="3.30.70.100:FF:000005">
    <property type="entry name" value="Copper-exporting P-type ATPase A"/>
    <property type="match status" value="1"/>
</dbReference>
<feature type="domain" description="HMA" evidence="13">
    <location>
        <begin position="17"/>
        <end position="81"/>
    </location>
</feature>
<dbReference type="NCBIfam" id="TIGR01494">
    <property type="entry name" value="ATPase_P-type"/>
    <property type="match status" value="2"/>
</dbReference>
<gene>
    <name evidence="14" type="ordered locus">Acry_2466</name>
</gene>
<dbReference type="SUPFAM" id="SSF56784">
    <property type="entry name" value="HAD-like"/>
    <property type="match status" value="1"/>
</dbReference>
<feature type="transmembrane region" description="Helical" evidence="12">
    <location>
        <begin position="131"/>
        <end position="149"/>
    </location>
</feature>
<keyword evidence="6 12" id="KW-0067">ATP-binding</keyword>
<keyword evidence="8 12" id="KW-1133">Transmembrane helix</keyword>
<proteinExistence type="inferred from homology"/>
<evidence type="ECO:0000256" key="5">
    <source>
        <dbReference type="ARBA" id="ARBA00022741"/>
    </source>
</evidence>
<dbReference type="NCBIfam" id="TIGR01511">
    <property type="entry name" value="ATPase-IB1_Cu"/>
    <property type="match status" value="1"/>
</dbReference>
<dbReference type="RefSeq" id="WP_012040082.1">
    <property type="nucleotide sequence ID" value="NC_009484.1"/>
</dbReference>
<evidence type="ECO:0000313" key="14">
    <source>
        <dbReference type="EMBL" id="ABQ31658.1"/>
    </source>
</evidence>
<keyword evidence="3 12" id="KW-0812">Transmembrane</keyword>
<keyword evidence="5 12" id="KW-0547">Nucleotide-binding</keyword>
<dbReference type="eggNOG" id="COG2217">
    <property type="taxonomic scope" value="Bacteria"/>
</dbReference>
<comment type="similarity">
    <text evidence="2 12">Belongs to the cation transport ATPase (P-type) (TC 3.A.3) family. Type IB subfamily.</text>
</comment>
<dbReference type="GO" id="GO:0016887">
    <property type="term" value="F:ATP hydrolysis activity"/>
    <property type="evidence" value="ECO:0007669"/>
    <property type="project" value="InterPro"/>
</dbReference>
<dbReference type="SFLD" id="SFLDS00003">
    <property type="entry name" value="Haloacid_Dehalogenase"/>
    <property type="match status" value="1"/>
</dbReference>
<evidence type="ECO:0000256" key="1">
    <source>
        <dbReference type="ARBA" id="ARBA00004127"/>
    </source>
</evidence>